<keyword evidence="6 12" id="KW-0106">Calcium</keyword>
<accession>A0A084G3H2</accession>
<evidence type="ECO:0000256" key="11">
    <source>
        <dbReference type="PIRSR" id="PIRSR605959-2"/>
    </source>
</evidence>
<evidence type="ECO:0000256" key="5">
    <source>
        <dbReference type="ARBA" id="ARBA00022801"/>
    </source>
</evidence>
<proteinExistence type="inferred from homology"/>
<dbReference type="InterPro" id="IPR036663">
    <property type="entry name" value="Fumarylacetoacetase_C_sf"/>
</dbReference>
<feature type="domain" description="Fumarylacetoacetase N-terminal" evidence="15">
    <location>
        <begin position="18"/>
        <end position="128"/>
    </location>
</feature>
<evidence type="ECO:0000256" key="8">
    <source>
        <dbReference type="ARBA" id="ARBA00022878"/>
    </source>
</evidence>
<dbReference type="VEuPathDB" id="FungiDB:SAPIO_CDS6573"/>
<feature type="binding site" evidence="12">
    <location>
        <position position="136"/>
    </location>
    <ligand>
        <name>Ca(2+)</name>
        <dbReference type="ChEBI" id="CHEBI:29108"/>
    </ligand>
</feature>
<dbReference type="InterPro" id="IPR011234">
    <property type="entry name" value="Fumarylacetoacetase-like_C"/>
</dbReference>
<feature type="binding site" evidence="12">
    <location>
        <position position="214"/>
    </location>
    <ligand>
        <name>Ca(2+)</name>
        <dbReference type="ChEBI" id="CHEBI:29108"/>
    </ligand>
</feature>
<evidence type="ECO:0000259" key="14">
    <source>
        <dbReference type="Pfam" id="PF01557"/>
    </source>
</evidence>
<dbReference type="PANTHER" id="PTHR43069">
    <property type="entry name" value="FUMARYLACETOACETASE"/>
    <property type="match status" value="1"/>
</dbReference>
<feature type="binding site" evidence="11">
    <location>
        <position position="253"/>
    </location>
    <ligand>
        <name>substrate</name>
    </ligand>
</feature>
<sequence>MTATWVPDISPESPFSIANIPFGIITSQDDPTPRAAVAIGDYVLDLKQLSQSDNFAQLFPMLKDHPYVFQEPTLNSFAALGRPIHGQVRKIIQDLLSSETSNPAALRDNEDLRKRALLHQSVVQNHLPLSIGDYTDFYAGYNHAYMVGCMFRGPANALQPNYTHLPVAYHSRSSSVIVSKTPVYRPIGQILLDPTAEKKQPTTAPSRRLDIELELGALIATGNELGSRVNVNDAEKHIFGYVLLNDWSARDVQMWEYVPLGPFNAKNFASTISPWVVLADALEPFKTKGIENKTELQGYLKESAANNVVELDLEVELTSRSPVPPHINSKDLGSQKTQRCENAFPLTNSMAAIRTFTVVEDAPSHDGCPCASAREGEELDKAYEHDNLMEGVSNYEAPGRPQYGIQIHDTTQKAADKEHLRRLAKTLHEMTNYPRGLDGGDDYRDRLDVYGLPMSDNIPLRTV</sequence>
<dbReference type="NCBIfam" id="TIGR01266">
    <property type="entry name" value="fum_ac_acetase"/>
    <property type="match status" value="1"/>
</dbReference>
<dbReference type="Gene3D" id="2.30.30.230">
    <property type="entry name" value="Fumarylacetoacetase, N-terminal domain"/>
    <property type="match status" value="1"/>
</dbReference>
<dbReference type="KEGG" id="sapo:SAPIO_CDS6573"/>
<dbReference type="HOGENOM" id="CLU_026207_0_0_1"/>
<keyword evidence="8 13" id="KW-0828">Tyrosine catabolism</keyword>
<dbReference type="GO" id="GO:0006572">
    <property type="term" value="P:L-tyrosine catabolic process"/>
    <property type="evidence" value="ECO:0007669"/>
    <property type="project" value="UniProtKB-UniRule"/>
</dbReference>
<dbReference type="Pfam" id="PF01557">
    <property type="entry name" value="FAA_hydrolase"/>
    <property type="match status" value="1"/>
</dbReference>
<feature type="binding site" evidence="12">
    <location>
        <position position="246"/>
    </location>
    <ligand>
        <name>Mg(2+)</name>
        <dbReference type="ChEBI" id="CHEBI:18420"/>
    </ligand>
</feature>
<keyword evidence="4 12" id="KW-0479">Metal-binding</keyword>
<dbReference type="GeneID" id="27725645"/>
<dbReference type="InterPro" id="IPR015377">
    <property type="entry name" value="Fumarylacetoacetase_N"/>
</dbReference>
<evidence type="ECO:0000256" key="4">
    <source>
        <dbReference type="ARBA" id="ARBA00022723"/>
    </source>
</evidence>
<feature type="binding site" evidence="12">
    <location>
        <position position="212"/>
    </location>
    <ligand>
        <name>Ca(2+)</name>
        <dbReference type="ChEBI" id="CHEBI:29108"/>
    </ligand>
</feature>
<dbReference type="EC" id="3.7.1.2" evidence="3 13"/>
<comment type="cofactor">
    <cofactor evidence="13">
        <name>Mg(2+)</name>
        <dbReference type="ChEBI" id="CHEBI:18420"/>
    </cofactor>
    <cofactor evidence="13">
        <name>Ca(2+)</name>
        <dbReference type="ChEBI" id="CHEBI:29108"/>
    </cofactor>
</comment>
<feature type="binding site" evidence="11">
    <location>
        <position position="138"/>
    </location>
    <ligand>
        <name>substrate</name>
    </ligand>
</feature>
<comment type="caution">
    <text evidence="16">The sequence shown here is derived from an EMBL/GenBank/DDBJ whole genome shotgun (WGS) entry which is preliminary data.</text>
</comment>
<evidence type="ECO:0000259" key="15">
    <source>
        <dbReference type="Pfam" id="PF09298"/>
    </source>
</evidence>
<dbReference type="RefSeq" id="XP_016641683.1">
    <property type="nucleotide sequence ID" value="XM_016788639.1"/>
</dbReference>
<keyword evidence="9 13" id="KW-0585">Phenylalanine catabolism</keyword>
<keyword evidence="7 12" id="KW-0460">Magnesium</keyword>
<comment type="similarity">
    <text evidence="2 13">Belongs to the FAH family.</text>
</comment>
<dbReference type="UniPathway" id="UPA00139">
    <property type="reaction ID" value="UER00341"/>
</dbReference>
<evidence type="ECO:0000256" key="13">
    <source>
        <dbReference type="RuleBase" id="RU366008"/>
    </source>
</evidence>
<feature type="binding site" evidence="11">
    <location>
        <position position="152"/>
    </location>
    <ligand>
        <name>substrate</name>
    </ligand>
</feature>
<evidence type="ECO:0000256" key="2">
    <source>
        <dbReference type="ARBA" id="ARBA00010211"/>
    </source>
</evidence>
<keyword evidence="5 13" id="KW-0378">Hydrolase</keyword>
<organism evidence="16 17">
    <name type="scientific">Pseudallescheria apiosperma</name>
    <name type="common">Scedosporium apiospermum</name>
    <dbReference type="NCBI Taxonomy" id="563466"/>
    <lineage>
        <taxon>Eukaryota</taxon>
        <taxon>Fungi</taxon>
        <taxon>Dikarya</taxon>
        <taxon>Ascomycota</taxon>
        <taxon>Pezizomycotina</taxon>
        <taxon>Sordariomycetes</taxon>
        <taxon>Hypocreomycetidae</taxon>
        <taxon>Microascales</taxon>
        <taxon>Microascaceae</taxon>
        <taxon>Scedosporium</taxon>
    </lineage>
</organism>
<dbReference type="GO" id="GO:0046872">
    <property type="term" value="F:metal ion binding"/>
    <property type="evidence" value="ECO:0007669"/>
    <property type="project" value="UniProtKB-UniRule"/>
</dbReference>
<evidence type="ECO:0000256" key="3">
    <source>
        <dbReference type="ARBA" id="ARBA00012094"/>
    </source>
</evidence>
<dbReference type="GO" id="GO:0004334">
    <property type="term" value="F:fumarylacetoacetase activity"/>
    <property type="evidence" value="ECO:0007669"/>
    <property type="project" value="UniProtKB-UniRule"/>
</dbReference>
<protein>
    <recommendedName>
        <fullName evidence="3 13">Fumarylacetoacetase</fullName>
        <ecNumber evidence="3 13">3.7.1.2</ecNumber>
    </recommendedName>
    <alternativeName>
        <fullName evidence="13">Fumarylacetoacetate hydrolase</fullName>
    </alternativeName>
</protein>
<dbReference type="PANTHER" id="PTHR43069:SF2">
    <property type="entry name" value="FUMARYLACETOACETASE"/>
    <property type="match status" value="1"/>
</dbReference>
<evidence type="ECO:0000256" key="10">
    <source>
        <dbReference type="PIRSR" id="PIRSR605959-1"/>
    </source>
</evidence>
<dbReference type="SUPFAM" id="SSF63433">
    <property type="entry name" value="Fumarylacetoacetate hydrolase, FAH, N-terminal domain"/>
    <property type="match status" value="1"/>
</dbReference>
<keyword evidence="17" id="KW-1185">Reference proteome</keyword>
<comment type="catalytic activity">
    <reaction evidence="13">
        <text>4-fumarylacetoacetate + H2O = acetoacetate + fumarate + H(+)</text>
        <dbReference type="Rhea" id="RHEA:10244"/>
        <dbReference type="ChEBI" id="CHEBI:13705"/>
        <dbReference type="ChEBI" id="CHEBI:15377"/>
        <dbReference type="ChEBI" id="CHEBI:15378"/>
        <dbReference type="ChEBI" id="CHEBI:18034"/>
        <dbReference type="ChEBI" id="CHEBI:29806"/>
        <dbReference type="EC" id="3.7.1.2"/>
    </reaction>
</comment>
<evidence type="ECO:0000256" key="1">
    <source>
        <dbReference type="ARBA" id="ARBA00004782"/>
    </source>
</evidence>
<dbReference type="InterPro" id="IPR005959">
    <property type="entry name" value="Fumarylacetoacetase"/>
</dbReference>
<reference evidence="16 17" key="1">
    <citation type="journal article" date="2014" name="Genome Announc.">
        <title>Draft genome sequence of the pathogenic fungus Scedosporium apiospermum.</title>
        <authorList>
            <person name="Vandeputte P."/>
            <person name="Ghamrawi S."/>
            <person name="Rechenmann M."/>
            <person name="Iltis A."/>
            <person name="Giraud S."/>
            <person name="Fleury M."/>
            <person name="Thornton C."/>
            <person name="Delhaes L."/>
            <person name="Meyer W."/>
            <person name="Papon N."/>
            <person name="Bouchara J.P."/>
        </authorList>
    </citation>
    <scope>NUCLEOTIDE SEQUENCE [LARGE SCALE GENOMIC DNA]</scope>
    <source>
        <strain evidence="16 17">IHEM 14462</strain>
    </source>
</reference>
<dbReference type="EMBL" id="JOWA01000105">
    <property type="protein sequence ID" value="KEZ41884.1"/>
    <property type="molecule type" value="Genomic_DNA"/>
</dbReference>
<feature type="binding site" evidence="12">
    <location>
        <position position="266"/>
    </location>
    <ligand>
        <name>Mg(2+)</name>
        <dbReference type="ChEBI" id="CHEBI:18420"/>
    </ligand>
</feature>
<feature type="binding site" evidence="11">
    <location>
        <position position="257"/>
    </location>
    <ligand>
        <name>substrate</name>
    </ligand>
</feature>
<evidence type="ECO:0000256" key="7">
    <source>
        <dbReference type="ARBA" id="ARBA00022842"/>
    </source>
</evidence>
<evidence type="ECO:0000313" key="16">
    <source>
        <dbReference type="EMBL" id="KEZ41884.1"/>
    </source>
</evidence>
<dbReference type="Proteomes" id="UP000028545">
    <property type="component" value="Unassembled WGS sequence"/>
</dbReference>
<comment type="pathway">
    <text evidence="1 13">Amino-acid degradation; L-phenylalanine degradation; acetoacetate and fumarate from L-phenylalanine: step 6/6.</text>
</comment>
<name>A0A084G3H2_PSEDA</name>
<dbReference type="GO" id="GO:1902000">
    <property type="term" value="P:homogentisate catabolic process"/>
    <property type="evidence" value="ECO:0007669"/>
    <property type="project" value="TreeGrafter"/>
</dbReference>
<evidence type="ECO:0000313" key="17">
    <source>
        <dbReference type="Proteomes" id="UP000028545"/>
    </source>
</evidence>
<dbReference type="InterPro" id="IPR036462">
    <property type="entry name" value="Fumarylacetoacetase_N_sf"/>
</dbReference>
<dbReference type="Pfam" id="PF09298">
    <property type="entry name" value="FAA_hydrolase_N"/>
    <property type="match status" value="1"/>
</dbReference>
<feature type="domain" description="Fumarylacetoacetase-like C-terminal" evidence="14">
    <location>
        <begin position="159"/>
        <end position="302"/>
    </location>
</feature>
<gene>
    <name evidence="16" type="ORF">SAPIO_CDS6573</name>
</gene>
<feature type="binding site" evidence="12">
    <location>
        <position position="270"/>
    </location>
    <ligand>
        <name>Mg(2+)</name>
        <dbReference type="ChEBI" id="CHEBI:18420"/>
    </ligand>
</feature>
<dbReference type="OMA" id="FIELTWG"/>
<dbReference type="Gene3D" id="3.90.850.10">
    <property type="entry name" value="Fumarylacetoacetase-like, C-terminal domain"/>
    <property type="match status" value="1"/>
</dbReference>
<evidence type="ECO:0000256" key="9">
    <source>
        <dbReference type="ARBA" id="ARBA00023232"/>
    </source>
</evidence>
<feature type="binding site" evidence="12">
    <location>
        <position position="246"/>
    </location>
    <ligand>
        <name>Ca(2+)</name>
        <dbReference type="ChEBI" id="CHEBI:29108"/>
    </ligand>
</feature>
<dbReference type="OrthoDB" id="9971669at2759"/>
<evidence type="ECO:0000256" key="6">
    <source>
        <dbReference type="ARBA" id="ARBA00022837"/>
    </source>
</evidence>
<feature type="active site" description="Proton acceptor" evidence="10">
    <location>
        <position position="143"/>
    </location>
</feature>
<evidence type="ECO:0000256" key="12">
    <source>
        <dbReference type="PIRSR" id="PIRSR605959-3"/>
    </source>
</evidence>
<dbReference type="GO" id="GO:0006559">
    <property type="term" value="P:L-phenylalanine catabolic process"/>
    <property type="evidence" value="ECO:0007669"/>
    <property type="project" value="UniProtKB-UniRule"/>
</dbReference>
<dbReference type="SUPFAM" id="SSF56529">
    <property type="entry name" value="FAH"/>
    <property type="match status" value="1"/>
</dbReference>
<dbReference type="AlphaFoldDB" id="A0A084G3H2"/>